<evidence type="ECO:0008006" key="2">
    <source>
        <dbReference type="Google" id="ProtNLM"/>
    </source>
</evidence>
<dbReference type="Gene3D" id="3.40.50.450">
    <property type="match status" value="1"/>
</dbReference>
<dbReference type="PANTHER" id="PTHR43393:SF3">
    <property type="entry name" value="LYSINE DECARBOXYLASE-LIKE PROTEIN"/>
    <property type="match status" value="1"/>
</dbReference>
<dbReference type="GO" id="GO:0005829">
    <property type="term" value="C:cytosol"/>
    <property type="evidence" value="ECO:0007669"/>
    <property type="project" value="TreeGrafter"/>
</dbReference>
<gene>
    <name evidence="1" type="ORF">METZ01_LOCUS98436</name>
</gene>
<dbReference type="InterPro" id="IPR041164">
    <property type="entry name" value="LDcluster4"/>
</dbReference>
<dbReference type="NCBIfam" id="TIGR00725">
    <property type="entry name" value="TIGR00725 family protein"/>
    <property type="match status" value="1"/>
</dbReference>
<dbReference type="EMBL" id="UINC01010228">
    <property type="protein sequence ID" value="SVA45582.1"/>
    <property type="molecule type" value="Genomic_DNA"/>
</dbReference>
<organism evidence="1">
    <name type="scientific">marine metagenome</name>
    <dbReference type="NCBI Taxonomy" id="408172"/>
    <lineage>
        <taxon>unclassified sequences</taxon>
        <taxon>metagenomes</taxon>
        <taxon>ecological metagenomes</taxon>
    </lineage>
</organism>
<protein>
    <recommendedName>
        <fullName evidence="2">TIGR00725 family protein</fullName>
    </recommendedName>
</protein>
<proteinExistence type="predicted"/>
<accession>A0A381VZE5</accession>
<dbReference type="PANTHER" id="PTHR43393">
    <property type="entry name" value="CYTOKININ RIBOSIDE 5'-MONOPHOSPHATE PHOSPHORIBOHYDROLASE"/>
    <property type="match status" value="1"/>
</dbReference>
<reference evidence="1" key="1">
    <citation type="submission" date="2018-05" db="EMBL/GenBank/DDBJ databases">
        <authorList>
            <person name="Lanie J.A."/>
            <person name="Ng W.-L."/>
            <person name="Kazmierczak K.M."/>
            <person name="Andrzejewski T.M."/>
            <person name="Davidsen T.M."/>
            <person name="Wayne K.J."/>
            <person name="Tettelin H."/>
            <person name="Glass J.I."/>
            <person name="Rusch D."/>
            <person name="Podicherti R."/>
            <person name="Tsui H.-C.T."/>
            <person name="Winkler M.E."/>
        </authorList>
    </citation>
    <scope>NUCLEOTIDE SEQUENCE</scope>
</reference>
<evidence type="ECO:0000313" key="1">
    <source>
        <dbReference type="EMBL" id="SVA45582.1"/>
    </source>
</evidence>
<dbReference type="InterPro" id="IPR052341">
    <property type="entry name" value="LOG_family_nucleotidases"/>
</dbReference>
<name>A0A381VZE5_9ZZZZ</name>
<dbReference type="Pfam" id="PF18306">
    <property type="entry name" value="LDcluster4"/>
    <property type="match status" value="1"/>
</dbReference>
<dbReference type="AlphaFoldDB" id="A0A381VZE5"/>
<dbReference type="SUPFAM" id="SSF102405">
    <property type="entry name" value="MCP/YpsA-like"/>
    <property type="match status" value="1"/>
</dbReference>
<sequence>MYSNQRISVFGGRDITPDVYEDTLEIGRRLADEGYLVFCGGGAGVMEAIAKGVHDEGGIVVGVLKGQDLEEGNKYLTVPIATGIGIARNAILAYNCDAAIAISGQYGTLSEIAYAFQLKKPVIGYKTWDIDSVVCADSPSDVVIKLKKELKNV</sequence>
<dbReference type="InterPro" id="IPR005268">
    <property type="entry name" value="CHP00725"/>
</dbReference>